<dbReference type="Proteomes" id="UP000746747">
    <property type="component" value="Unassembled WGS sequence"/>
</dbReference>
<name>A0A8J2QAZ2_9BILA</name>
<feature type="region of interest" description="Disordered" evidence="1">
    <location>
        <begin position="23"/>
        <end position="99"/>
    </location>
</feature>
<dbReference type="EMBL" id="CAKAEH010001747">
    <property type="protein sequence ID" value="CAG9539127.1"/>
    <property type="molecule type" value="Genomic_DNA"/>
</dbReference>
<sequence length="99" mass="11143">MIYRPYLSQPRKRKAISEAVLKNKREESAITPSTVELQPELVPEKKLKPLSGGESQPISEKKDLQPVPGEEPQQPFPAKDQQPVLSPFAKNEPKDQAKQ</sequence>
<proteinExistence type="predicted"/>
<accession>A0A8J2QAZ2</accession>
<dbReference type="AlphaFoldDB" id="A0A8J2QAZ2"/>
<evidence type="ECO:0000313" key="3">
    <source>
        <dbReference type="Proteomes" id="UP000746747"/>
    </source>
</evidence>
<reference evidence="2" key="1">
    <citation type="submission" date="2021-09" db="EMBL/GenBank/DDBJ databases">
        <authorList>
            <consortium name="Pathogen Informatics"/>
        </authorList>
    </citation>
    <scope>NUCLEOTIDE SEQUENCE</scope>
</reference>
<protein>
    <submittedName>
        <fullName evidence="2">Uncharacterized protein</fullName>
    </submittedName>
</protein>
<organism evidence="2 3">
    <name type="scientific">Cercopithifilaria johnstoni</name>
    <dbReference type="NCBI Taxonomy" id="2874296"/>
    <lineage>
        <taxon>Eukaryota</taxon>
        <taxon>Metazoa</taxon>
        <taxon>Ecdysozoa</taxon>
        <taxon>Nematoda</taxon>
        <taxon>Chromadorea</taxon>
        <taxon>Rhabditida</taxon>
        <taxon>Spirurina</taxon>
        <taxon>Spiruromorpha</taxon>
        <taxon>Filarioidea</taxon>
        <taxon>Onchocercidae</taxon>
        <taxon>Cercopithifilaria</taxon>
    </lineage>
</organism>
<dbReference type="OrthoDB" id="5851528at2759"/>
<evidence type="ECO:0000256" key="1">
    <source>
        <dbReference type="SAM" id="MobiDB-lite"/>
    </source>
</evidence>
<gene>
    <name evidence="2" type="ORF">CJOHNSTONI_LOCUS8755</name>
</gene>
<keyword evidence="3" id="KW-1185">Reference proteome</keyword>
<evidence type="ECO:0000313" key="2">
    <source>
        <dbReference type="EMBL" id="CAG9539127.1"/>
    </source>
</evidence>
<comment type="caution">
    <text evidence="2">The sequence shown here is derived from an EMBL/GenBank/DDBJ whole genome shotgun (WGS) entry which is preliminary data.</text>
</comment>